<dbReference type="InterPro" id="IPR003615">
    <property type="entry name" value="HNH_nuc"/>
</dbReference>
<dbReference type="InterPro" id="IPR002711">
    <property type="entry name" value="HNH"/>
</dbReference>
<feature type="region of interest" description="Disordered" evidence="1">
    <location>
        <begin position="185"/>
        <end position="219"/>
    </location>
</feature>
<protein>
    <recommendedName>
        <fullName evidence="2">HNH domain-containing protein</fullName>
    </recommendedName>
</protein>
<feature type="domain" description="HNH" evidence="2">
    <location>
        <begin position="192"/>
        <end position="232"/>
    </location>
</feature>
<sequence length="232" mass="23986">MNIDPLAEEMPEWSPYNYAFDNPVYFIDPDGMSPTGGPVPKSRGAAIVAAGLGGAAMISVAGAGPQGIVLEPAAGIVAVGSLIIGGGVMIWDAMTGSDDSPSLSTYNATAGTAPGGSKSTENKAKEKEKSTTSEPTKAEARAEKLSRKKREGQNFTRAGKQAVIDVNKEKHNGTVTCEGCKTPTTEAKQNKKGVTPASTDTNVDHVIRKRHGGSGTPDNGQVLCRGCNLKKG</sequence>
<proteinExistence type="predicted"/>
<evidence type="ECO:0000313" key="4">
    <source>
        <dbReference type="Proteomes" id="UP000655016"/>
    </source>
</evidence>
<accession>A0ABQ1U723</accession>
<dbReference type="Gene3D" id="2.180.10.10">
    <property type="entry name" value="RHS repeat-associated core"/>
    <property type="match status" value="1"/>
</dbReference>
<dbReference type="Pfam" id="PF01844">
    <property type="entry name" value="HNH"/>
    <property type="match status" value="1"/>
</dbReference>
<gene>
    <name evidence="3" type="ORF">GCM10011518_19560</name>
</gene>
<evidence type="ECO:0000313" key="3">
    <source>
        <dbReference type="EMBL" id="GGF10451.1"/>
    </source>
</evidence>
<comment type="caution">
    <text evidence="3">The sequence shown here is derived from an EMBL/GenBank/DDBJ whole genome shotgun (WGS) entry which is preliminary data.</text>
</comment>
<feature type="compositionally biased region" description="Polar residues" evidence="1">
    <location>
        <begin position="100"/>
        <end position="110"/>
    </location>
</feature>
<dbReference type="EMBL" id="BMKP01000004">
    <property type="protein sequence ID" value="GGF10451.1"/>
    <property type="molecule type" value="Genomic_DNA"/>
</dbReference>
<dbReference type="CDD" id="cd00085">
    <property type="entry name" value="HNHc"/>
    <property type="match status" value="1"/>
</dbReference>
<feature type="region of interest" description="Disordered" evidence="1">
    <location>
        <begin position="100"/>
        <end position="156"/>
    </location>
</feature>
<name>A0ABQ1U723_9FLAO</name>
<evidence type="ECO:0000256" key="1">
    <source>
        <dbReference type="SAM" id="MobiDB-lite"/>
    </source>
</evidence>
<keyword evidence="4" id="KW-1185">Reference proteome</keyword>
<organism evidence="3 4">
    <name type="scientific">Flavobacterium limi</name>
    <dbReference type="NCBI Taxonomy" id="2045105"/>
    <lineage>
        <taxon>Bacteria</taxon>
        <taxon>Pseudomonadati</taxon>
        <taxon>Bacteroidota</taxon>
        <taxon>Flavobacteriia</taxon>
        <taxon>Flavobacteriales</taxon>
        <taxon>Flavobacteriaceae</taxon>
        <taxon>Flavobacterium</taxon>
    </lineage>
</organism>
<feature type="compositionally biased region" description="Basic and acidic residues" evidence="1">
    <location>
        <begin position="120"/>
        <end position="145"/>
    </location>
</feature>
<reference evidence="4" key="1">
    <citation type="journal article" date="2019" name="Int. J. Syst. Evol. Microbiol.">
        <title>The Global Catalogue of Microorganisms (GCM) 10K type strain sequencing project: providing services to taxonomists for standard genome sequencing and annotation.</title>
        <authorList>
            <consortium name="The Broad Institute Genomics Platform"/>
            <consortium name="The Broad Institute Genome Sequencing Center for Infectious Disease"/>
            <person name="Wu L."/>
            <person name="Ma J."/>
        </authorList>
    </citation>
    <scope>NUCLEOTIDE SEQUENCE [LARGE SCALE GENOMIC DNA]</scope>
    <source>
        <strain evidence="4">CGMCC 1.16060</strain>
    </source>
</reference>
<evidence type="ECO:0000259" key="2">
    <source>
        <dbReference type="Pfam" id="PF01844"/>
    </source>
</evidence>
<dbReference type="Proteomes" id="UP000655016">
    <property type="component" value="Unassembled WGS sequence"/>
</dbReference>
<dbReference type="Gene3D" id="1.10.30.50">
    <property type="match status" value="1"/>
</dbReference>